<sequence length="192" mass="20189">MSLLRSASSIAGSILPSFAADASGAPATFASSVGWKSGVVPNKDLRNFSMRSIMALFSARIVANAASEGVPSSLNFPSILECDSLFCFLGGVAAPLRQKSFAFCKCISVAALHHGAAAPTVHKKKVFSNFIEPPVIELCVCTSVLESNEVLGFSQIVQAAQNSVGWFHDESDSGVRDVGIAAARRILLRKVS</sequence>
<reference evidence="1" key="1">
    <citation type="submission" date="2023-12" db="EMBL/GenBank/DDBJ databases">
        <title>Genome assembly of Anisodus tanguticus.</title>
        <authorList>
            <person name="Wang Y.-J."/>
        </authorList>
    </citation>
    <scope>NUCLEOTIDE SEQUENCE</scope>
    <source>
        <strain evidence="1">KB-2021</strain>
        <tissue evidence="1">Leaf</tissue>
    </source>
</reference>
<comment type="caution">
    <text evidence="1">The sequence shown here is derived from an EMBL/GenBank/DDBJ whole genome shotgun (WGS) entry which is preliminary data.</text>
</comment>
<organism evidence="1 2">
    <name type="scientific">Anisodus tanguticus</name>
    <dbReference type="NCBI Taxonomy" id="243964"/>
    <lineage>
        <taxon>Eukaryota</taxon>
        <taxon>Viridiplantae</taxon>
        <taxon>Streptophyta</taxon>
        <taxon>Embryophyta</taxon>
        <taxon>Tracheophyta</taxon>
        <taxon>Spermatophyta</taxon>
        <taxon>Magnoliopsida</taxon>
        <taxon>eudicotyledons</taxon>
        <taxon>Gunneridae</taxon>
        <taxon>Pentapetalae</taxon>
        <taxon>asterids</taxon>
        <taxon>lamiids</taxon>
        <taxon>Solanales</taxon>
        <taxon>Solanaceae</taxon>
        <taxon>Solanoideae</taxon>
        <taxon>Hyoscyameae</taxon>
        <taxon>Anisodus</taxon>
    </lineage>
</organism>
<keyword evidence="2" id="KW-1185">Reference proteome</keyword>
<dbReference type="AlphaFoldDB" id="A0AAE1T363"/>
<evidence type="ECO:0000313" key="2">
    <source>
        <dbReference type="Proteomes" id="UP001291623"/>
    </source>
</evidence>
<accession>A0AAE1T363</accession>
<protein>
    <submittedName>
        <fullName evidence="1">Uncharacterized protein</fullName>
    </submittedName>
</protein>
<proteinExistence type="predicted"/>
<dbReference type="EMBL" id="JAVYJV010000001">
    <property type="protein sequence ID" value="KAK4379941.1"/>
    <property type="molecule type" value="Genomic_DNA"/>
</dbReference>
<dbReference type="Proteomes" id="UP001291623">
    <property type="component" value="Unassembled WGS sequence"/>
</dbReference>
<evidence type="ECO:0000313" key="1">
    <source>
        <dbReference type="EMBL" id="KAK4379941.1"/>
    </source>
</evidence>
<name>A0AAE1T363_9SOLA</name>
<gene>
    <name evidence="1" type="ORF">RND71_001803</name>
</gene>